<reference evidence="1 2" key="1">
    <citation type="submission" date="2020-07" db="EMBL/GenBank/DDBJ databases">
        <title>Novel species isolated from subtropical streams in China.</title>
        <authorList>
            <person name="Lu H."/>
        </authorList>
    </citation>
    <scope>NUCLEOTIDE SEQUENCE [LARGE SCALE GENOMIC DNA]</scope>
    <source>
        <strain evidence="1 2">FT3S</strain>
    </source>
</reference>
<gene>
    <name evidence="1" type="ORF">H3H36_21410</name>
</gene>
<proteinExistence type="predicted"/>
<sequence length="208" mass="22815">MKPNTPAPELTHRREDITRGNRELRKLCAAIQPAARKLIQQGVARATAQEVSAVQAEEADILLKSVLAELDEYIAAQPDAMPALLNREPALVAPELDDEAEDERQWIDQMAGDWALAAAGFWLELGHDLGGQTNRQAALMANLAAGQDDDLLAAFDLVAARFYVGPEGRELLKKLHRLTQRHEVVARVAIEVTPAVSMQELTGAYVHK</sequence>
<dbReference type="Proteomes" id="UP000566711">
    <property type="component" value="Unassembled WGS sequence"/>
</dbReference>
<name>A0A7W2EL69_9BURK</name>
<dbReference type="RefSeq" id="WP_182220111.1">
    <property type="nucleotide sequence ID" value="NZ_JACEZS010000023.1"/>
</dbReference>
<dbReference type="EMBL" id="JACEZS010000023">
    <property type="protein sequence ID" value="MBA5607919.1"/>
    <property type="molecule type" value="Genomic_DNA"/>
</dbReference>
<accession>A0A7W2EL69</accession>
<evidence type="ECO:0000313" key="2">
    <source>
        <dbReference type="Proteomes" id="UP000566711"/>
    </source>
</evidence>
<organism evidence="1 2">
    <name type="scientific">Rugamonas fusca</name>
    <dbReference type="NCBI Taxonomy" id="2758568"/>
    <lineage>
        <taxon>Bacteria</taxon>
        <taxon>Pseudomonadati</taxon>
        <taxon>Pseudomonadota</taxon>
        <taxon>Betaproteobacteria</taxon>
        <taxon>Burkholderiales</taxon>
        <taxon>Oxalobacteraceae</taxon>
        <taxon>Telluria group</taxon>
        <taxon>Rugamonas</taxon>
    </lineage>
</organism>
<evidence type="ECO:0000313" key="1">
    <source>
        <dbReference type="EMBL" id="MBA5607919.1"/>
    </source>
</evidence>
<dbReference type="AlphaFoldDB" id="A0A7W2EL69"/>
<comment type="caution">
    <text evidence="1">The sequence shown here is derived from an EMBL/GenBank/DDBJ whole genome shotgun (WGS) entry which is preliminary data.</text>
</comment>
<protein>
    <submittedName>
        <fullName evidence="1">Uncharacterized protein</fullName>
    </submittedName>
</protein>
<keyword evidence="2" id="KW-1185">Reference proteome</keyword>